<feature type="region of interest" description="Disordered" evidence="10">
    <location>
        <begin position="1"/>
        <end position="27"/>
    </location>
</feature>
<dbReference type="Gene3D" id="3.40.1440.10">
    <property type="entry name" value="GIY-YIG endonuclease"/>
    <property type="match status" value="1"/>
</dbReference>
<evidence type="ECO:0000256" key="5">
    <source>
        <dbReference type="ARBA" id="ARBA00023204"/>
    </source>
</evidence>
<dbReference type="GO" id="GO:0006289">
    <property type="term" value="P:nucleotide-excision repair"/>
    <property type="evidence" value="ECO:0007669"/>
    <property type="project" value="InterPro"/>
</dbReference>
<keyword evidence="2" id="KW-0228">DNA excision</keyword>
<accession>A0A640WG36</accession>
<evidence type="ECO:0000313" key="12">
    <source>
        <dbReference type="EMBL" id="KAA0019219.1"/>
    </source>
</evidence>
<sequence>MTSRSSSYGRLNPEPLGYDPQQDPIRTLPSTSLQDLGALPARPGVYVFFGYNELPLYVGKSVDIRSRVRSHLQQPVSRRHGQMVAQAQRIAWRRTSGDLGAQLLEADLIKRWIPLYNRQLRKRVRMVSWNWPPGEERPTLTDGQWVVAARSRFYGLFRNRRDAQMTLRDIATEASLCLRVLGLESGQGRCFGYQIGRCLGACCGAETREAHARRARDAMERLRIENWPWPGRVAFRENGPHGDVGLHVVDHWHYQGSVERLDDLHSLPDTRGFDIDTYRILNRFLSSPDDTVEPIPIDGEIDAT</sequence>
<dbReference type="InterPro" id="IPR035901">
    <property type="entry name" value="GIY-YIG_endonuc_sf"/>
</dbReference>
<evidence type="ECO:0000256" key="2">
    <source>
        <dbReference type="ARBA" id="ARBA00022769"/>
    </source>
</evidence>
<keyword evidence="4" id="KW-0267">Excision nuclease</keyword>
<evidence type="ECO:0000313" key="13">
    <source>
        <dbReference type="Proteomes" id="UP000466024"/>
    </source>
</evidence>
<comment type="caution">
    <text evidence="12">The sequence shown here is derived from an EMBL/GenBank/DDBJ whole genome shotgun (WGS) entry which is preliminary data.</text>
</comment>
<dbReference type="InterPro" id="IPR050066">
    <property type="entry name" value="UvrABC_protein_C"/>
</dbReference>
<evidence type="ECO:0000259" key="11">
    <source>
        <dbReference type="PROSITE" id="PS50164"/>
    </source>
</evidence>
<feature type="domain" description="GIY-YIG" evidence="11">
    <location>
        <begin position="41"/>
        <end position="118"/>
    </location>
</feature>
<keyword evidence="6" id="KW-0742">SOS response</keyword>
<keyword evidence="1" id="KW-0227">DNA damage</keyword>
<protein>
    <recommendedName>
        <fullName evidence="7">Excinuclease cho</fullName>
    </recommendedName>
    <alternativeName>
        <fullName evidence="9">Endonuclease cho</fullName>
    </alternativeName>
    <alternativeName>
        <fullName evidence="8">UvrC homolog protein</fullName>
    </alternativeName>
</protein>
<evidence type="ECO:0000256" key="10">
    <source>
        <dbReference type="SAM" id="MobiDB-lite"/>
    </source>
</evidence>
<dbReference type="EMBL" id="VTPX01000003">
    <property type="protein sequence ID" value="KAA0019219.1"/>
    <property type="molecule type" value="Genomic_DNA"/>
</dbReference>
<reference evidence="12 13" key="1">
    <citation type="submission" date="2019-08" db="EMBL/GenBank/DDBJ databases">
        <title>Bioinformatics analysis of the strain L3 and L5.</title>
        <authorList>
            <person name="Li X."/>
        </authorList>
    </citation>
    <scope>NUCLEOTIDE SEQUENCE [LARGE SCALE GENOMIC DNA]</scope>
    <source>
        <strain evidence="12 13">L3</strain>
    </source>
</reference>
<dbReference type="PANTHER" id="PTHR30562">
    <property type="entry name" value="UVRC/OXIDOREDUCTASE"/>
    <property type="match status" value="1"/>
</dbReference>
<dbReference type="SMART" id="SM00465">
    <property type="entry name" value="GIYc"/>
    <property type="match status" value="1"/>
</dbReference>
<evidence type="ECO:0000256" key="4">
    <source>
        <dbReference type="ARBA" id="ARBA00022881"/>
    </source>
</evidence>
<evidence type="ECO:0000256" key="3">
    <source>
        <dbReference type="ARBA" id="ARBA00022801"/>
    </source>
</evidence>
<dbReference type="GO" id="GO:0004518">
    <property type="term" value="F:nuclease activity"/>
    <property type="evidence" value="ECO:0007669"/>
    <property type="project" value="UniProtKB-KW"/>
</dbReference>
<keyword evidence="3" id="KW-0378">Hydrolase</keyword>
<dbReference type="AlphaFoldDB" id="A0A640WG36"/>
<keyword evidence="5" id="KW-0234">DNA repair</keyword>
<dbReference type="RefSeq" id="WP_149434807.1">
    <property type="nucleotide sequence ID" value="NZ_VTPX01000003.1"/>
</dbReference>
<evidence type="ECO:0000256" key="6">
    <source>
        <dbReference type="ARBA" id="ARBA00023236"/>
    </source>
</evidence>
<dbReference type="SUPFAM" id="SSF82771">
    <property type="entry name" value="GIY-YIG endonuclease"/>
    <property type="match status" value="1"/>
</dbReference>
<dbReference type="PROSITE" id="PS50164">
    <property type="entry name" value="GIY_YIG"/>
    <property type="match status" value="1"/>
</dbReference>
<dbReference type="Proteomes" id="UP000466024">
    <property type="component" value="Unassembled WGS sequence"/>
</dbReference>
<dbReference type="InterPro" id="IPR047296">
    <property type="entry name" value="GIY-YIG_UvrC_Cho"/>
</dbReference>
<organism evidence="12 13">
    <name type="scientific">Salinicola corii</name>
    <dbReference type="NCBI Taxonomy" id="2606937"/>
    <lineage>
        <taxon>Bacteria</taxon>
        <taxon>Pseudomonadati</taxon>
        <taxon>Pseudomonadota</taxon>
        <taxon>Gammaproteobacteria</taxon>
        <taxon>Oceanospirillales</taxon>
        <taxon>Halomonadaceae</taxon>
        <taxon>Salinicola</taxon>
    </lineage>
</organism>
<dbReference type="GO" id="GO:0016787">
    <property type="term" value="F:hydrolase activity"/>
    <property type="evidence" value="ECO:0007669"/>
    <property type="project" value="UniProtKB-KW"/>
</dbReference>
<dbReference type="CDD" id="cd10434">
    <property type="entry name" value="GIY-YIG_UvrC_Cho"/>
    <property type="match status" value="1"/>
</dbReference>
<dbReference type="InterPro" id="IPR000305">
    <property type="entry name" value="GIY-YIG_endonuc"/>
</dbReference>
<gene>
    <name evidence="12" type="ORF">F0A16_07735</name>
</gene>
<name>A0A640WG36_9GAMM</name>
<proteinExistence type="predicted"/>
<evidence type="ECO:0000256" key="8">
    <source>
        <dbReference type="ARBA" id="ARBA00042138"/>
    </source>
</evidence>
<keyword evidence="13" id="KW-1185">Reference proteome</keyword>
<dbReference type="GO" id="GO:0009380">
    <property type="term" value="C:excinuclease repair complex"/>
    <property type="evidence" value="ECO:0007669"/>
    <property type="project" value="TreeGrafter"/>
</dbReference>
<evidence type="ECO:0000256" key="9">
    <source>
        <dbReference type="ARBA" id="ARBA00042732"/>
    </source>
</evidence>
<evidence type="ECO:0000256" key="1">
    <source>
        <dbReference type="ARBA" id="ARBA00022763"/>
    </source>
</evidence>
<evidence type="ECO:0000256" key="7">
    <source>
        <dbReference type="ARBA" id="ARBA00040756"/>
    </source>
</evidence>
<dbReference type="GO" id="GO:0009432">
    <property type="term" value="P:SOS response"/>
    <property type="evidence" value="ECO:0007669"/>
    <property type="project" value="UniProtKB-KW"/>
</dbReference>
<dbReference type="PANTHER" id="PTHR30562:SF10">
    <property type="entry name" value="EXCINUCLEASE CHO"/>
    <property type="match status" value="1"/>
</dbReference>